<dbReference type="InterPro" id="IPR007815">
    <property type="entry name" value="Emycin_Estase"/>
</dbReference>
<reference evidence="1 2" key="1">
    <citation type="submission" date="2019-06" db="EMBL/GenBank/DDBJ databases">
        <title>Genome sequencing of plant associated microbes to promote plant fitness in Sorghum bicolor and Oryza sativa.</title>
        <authorList>
            <person name="Coleman-Derr D."/>
        </authorList>
    </citation>
    <scope>NUCLEOTIDE SEQUENCE [LARGE SCALE GENOMIC DNA]</scope>
    <source>
        <strain evidence="1 2">KV-663</strain>
    </source>
</reference>
<evidence type="ECO:0000313" key="2">
    <source>
        <dbReference type="Proteomes" id="UP000316747"/>
    </source>
</evidence>
<dbReference type="RefSeq" id="WP_141845407.1">
    <property type="nucleotide sequence ID" value="NZ_VFPM01000003.1"/>
</dbReference>
<dbReference type="PANTHER" id="PTHR31299">
    <property type="entry name" value="ESTERASE, PUTATIVE (AFU_ORTHOLOGUE AFUA_1G05850)-RELATED"/>
    <property type="match status" value="1"/>
</dbReference>
<name>A0A543HI55_9MICO</name>
<accession>A0A543HI55</accession>
<organism evidence="1 2">
    <name type="scientific">Humibacillus xanthopallidus</name>
    <dbReference type="NCBI Taxonomy" id="412689"/>
    <lineage>
        <taxon>Bacteria</taxon>
        <taxon>Bacillati</taxon>
        <taxon>Actinomycetota</taxon>
        <taxon>Actinomycetes</taxon>
        <taxon>Micrococcales</taxon>
        <taxon>Intrasporangiaceae</taxon>
        <taxon>Humibacillus</taxon>
    </lineage>
</organism>
<dbReference type="Gene3D" id="3.30.1870.10">
    <property type="entry name" value="EreA-like, domain 2"/>
    <property type="match status" value="1"/>
</dbReference>
<dbReference type="PANTHER" id="PTHR31299:SF0">
    <property type="entry name" value="ESTERASE, PUTATIVE (AFU_ORTHOLOGUE AFUA_1G05850)-RELATED"/>
    <property type="match status" value="1"/>
</dbReference>
<sequence>MSARSRARHDDRIAAEIRSLAKPLTRSSDLDELVQRVQAARFVCIGEASHGTSEFYRWRGLLSRRLIEDHGYRWIGVEGDWPDCWRINRWVRGEADDDLDALGLLAHFERWPTWMWANHDVADFLTWLKSFNLSRPAGDRVGFYGLDVYSLWDSLWEIMTWLESNAPDSLPAAMRAWQCFLPFGEDPHRYARSTRLVPVTCESDVVDLLVEVRRRSRARSQDEEMLDVVQNAEVVANAEHYYRTMVRGDRESWNIRDRHMVDTIERVASHAGPYAKGLVWEHNTHVGDARATDMSRAGMVNVGQLLRERQPDGSVALIGFASHRGTVLAASSWGAPEEAFVMPEAQSGTLEALLHETLGEPAVLVFPDDRSGPWLSSWLGHRAIGVVYNPHHETGNYVPTRIGGRYDALLWLERTTALRPLHHEPRPTEPELETEPTGF</sequence>
<dbReference type="GO" id="GO:0046677">
    <property type="term" value="P:response to antibiotic"/>
    <property type="evidence" value="ECO:0007669"/>
    <property type="project" value="InterPro"/>
</dbReference>
<proteinExistence type="predicted"/>
<gene>
    <name evidence="1" type="ORF">FBY41_3369</name>
</gene>
<comment type="caution">
    <text evidence="1">The sequence shown here is derived from an EMBL/GenBank/DDBJ whole genome shotgun (WGS) entry which is preliminary data.</text>
</comment>
<evidence type="ECO:0000313" key="1">
    <source>
        <dbReference type="EMBL" id="TQM58013.1"/>
    </source>
</evidence>
<dbReference type="Gene3D" id="3.40.1660.10">
    <property type="entry name" value="EreA-like (biosynthetic domain)"/>
    <property type="match status" value="1"/>
</dbReference>
<dbReference type="EMBL" id="VFPM01000003">
    <property type="protein sequence ID" value="TQM58013.1"/>
    <property type="molecule type" value="Genomic_DNA"/>
</dbReference>
<dbReference type="SUPFAM" id="SSF159501">
    <property type="entry name" value="EreA/ChaN-like"/>
    <property type="match status" value="1"/>
</dbReference>
<dbReference type="PIRSF" id="PIRSF036794">
    <property type="entry name" value="UCP_erythr_ester"/>
    <property type="match status" value="1"/>
</dbReference>
<dbReference type="InterPro" id="IPR052036">
    <property type="entry name" value="Hydrolase/PRTase-associated"/>
</dbReference>
<dbReference type="CDD" id="cd14728">
    <property type="entry name" value="Ere-like"/>
    <property type="match status" value="1"/>
</dbReference>
<dbReference type="AlphaFoldDB" id="A0A543HI55"/>
<dbReference type="Proteomes" id="UP000316747">
    <property type="component" value="Unassembled WGS sequence"/>
</dbReference>
<keyword evidence="2" id="KW-1185">Reference proteome</keyword>
<protein>
    <submittedName>
        <fullName evidence="1">Erythromycin esterase-like protein</fullName>
    </submittedName>
</protein>
<dbReference type="InterPro" id="IPR014622">
    <property type="entry name" value="UCP036794_erythomycin"/>
</dbReference>
<dbReference type="Pfam" id="PF05139">
    <property type="entry name" value="Erythro_esteras"/>
    <property type="match status" value="1"/>
</dbReference>
<dbReference type="OrthoDB" id="9810066at2"/>